<evidence type="ECO:0000256" key="7">
    <source>
        <dbReference type="ARBA" id="ARBA00022723"/>
    </source>
</evidence>
<reference evidence="14 15" key="1">
    <citation type="journal article" date="2020" name="ISME J.">
        <title>Uncovering the hidden diversity of litter-decomposition mechanisms in mushroom-forming fungi.</title>
        <authorList>
            <person name="Floudas D."/>
            <person name="Bentzer J."/>
            <person name="Ahren D."/>
            <person name="Johansson T."/>
            <person name="Persson P."/>
            <person name="Tunlid A."/>
        </authorList>
    </citation>
    <scope>NUCLEOTIDE SEQUENCE [LARGE SCALE GENOMIC DNA]</scope>
    <source>
        <strain evidence="14 15">CBS 146.42</strain>
    </source>
</reference>
<evidence type="ECO:0000256" key="11">
    <source>
        <dbReference type="ARBA" id="ARBA00023033"/>
    </source>
</evidence>
<feature type="binding site" description="axial binding residue" evidence="13">
    <location>
        <position position="499"/>
    </location>
    <ligand>
        <name>heme</name>
        <dbReference type="ChEBI" id="CHEBI:30413"/>
    </ligand>
    <ligandPart>
        <name>Fe</name>
        <dbReference type="ChEBI" id="CHEBI:18248"/>
    </ligandPart>
</feature>
<evidence type="ECO:0000313" key="14">
    <source>
        <dbReference type="EMBL" id="KAF5349623.1"/>
    </source>
</evidence>
<dbReference type="PRINTS" id="PR00385">
    <property type="entry name" value="P450"/>
</dbReference>
<evidence type="ECO:0000256" key="13">
    <source>
        <dbReference type="PIRSR" id="PIRSR602403-1"/>
    </source>
</evidence>
<keyword evidence="6" id="KW-0812">Transmembrane</keyword>
<evidence type="ECO:0000256" key="1">
    <source>
        <dbReference type="ARBA" id="ARBA00001971"/>
    </source>
</evidence>
<dbReference type="Proteomes" id="UP000559027">
    <property type="component" value="Unassembled WGS sequence"/>
</dbReference>
<dbReference type="PANTHER" id="PTHR24305:SF166">
    <property type="entry name" value="CYTOCHROME P450 12A4, MITOCHONDRIAL-RELATED"/>
    <property type="match status" value="1"/>
</dbReference>
<dbReference type="GO" id="GO:0020037">
    <property type="term" value="F:heme binding"/>
    <property type="evidence" value="ECO:0007669"/>
    <property type="project" value="InterPro"/>
</dbReference>
<organism evidence="14 15">
    <name type="scientific">Leucocoprinus leucothites</name>
    <dbReference type="NCBI Taxonomy" id="201217"/>
    <lineage>
        <taxon>Eukaryota</taxon>
        <taxon>Fungi</taxon>
        <taxon>Dikarya</taxon>
        <taxon>Basidiomycota</taxon>
        <taxon>Agaricomycotina</taxon>
        <taxon>Agaricomycetes</taxon>
        <taxon>Agaricomycetidae</taxon>
        <taxon>Agaricales</taxon>
        <taxon>Agaricineae</taxon>
        <taxon>Agaricaceae</taxon>
        <taxon>Leucocoprinus</taxon>
    </lineage>
</organism>
<keyword evidence="11" id="KW-0503">Monooxygenase</keyword>
<evidence type="ECO:0000256" key="3">
    <source>
        <dbReference type="ARBA" id="ARBA00004721"/>
    </source>
</evidence>
<dbReference type="CDD" id="cd11069">
    <property type="entry name" value="CYP_FUM15-like"/>
    <property type="match status" value="1"/>
</dbReference>
<comment type="subcellular location">
    <subcellularLocation>
        <location evidence="2">Membrane</location>
    </subcellularLocation>
</comment>
<accession>A0A8H5CXY4</accession>
<evidence type="ECO:0000256" key="5">
    <source>
        <dbReference type="ARBA" id="ARBA00022617"/>
    </source>
</evidence>
<keyword evidence="7 13" id="KW-0479">Metal-binding</keyword>
<dbReference type="PRINTS" id="PR00465">
    <property type="entry name" value="EP450IV"/>
</dbReference>
<dbReference type="EMBL" id="JAACJO010000016">
    <property type="protein sequence ID" value="KAF5349623.1"/>
    <property type="molecule type" value="Genomic_DNA"/>
</dbReference>
<evidence type="ECO:0000256" key="12">
    <source>
        <dbReference type="ARBA" id="ARBA00023136"/>
    </source>
</evidence>
<dbReference type="PANTHER" id="PTHR24305">
    <property type="entry name" value="CYTOCHROME P450"/>
    <property type="match status" value="1"/>
</dbReference>
<evidence type="ECO:0000256" key="10">
    <source>
        <dbReference type="ARBA" id="ARBA00023004"/>
    </source>
</evidence>
<evidence type="ECO:0000256" key="8">
    <source>
        <dbReference type="ARBA" id="ARBA00022989"/>
    </source>
</evidence>
<dbReference type="InterPro" id="IPR036396">
    <property type="entry name" value="Cyt_P450_sf"/>
</dbReference>
<dbReference type="InterPro" id="IPR001128">
    <property type="entry name" value="Cyt_P450"/>
</dbReference>
<dbReference type="Gene3D" id="1.10.630.10">
    <property type="entry name" value="Cytochrome P450"/>
    <property type="match status" value="1"/>
</dbReference>
<gene>
    <name evidence="14" type="ORF">D9756_008977</name>
</gene>
<comment type="similarity">
    <text evidence="4">Belongs to the cytochrome P450 family.</text>
</comment>
<dbReference type="SUPFAM" id="SSF48264">
    <property type="entry name" value="Cytochrome P450"/>
    <property type="match status" value="1"/>
</dbReference>
<evidence type="ECO:0000256" key="9">
    <source>
        <dbReference type="ARBA" id="ARBA00023002"/>
    </source>
</evidence>
<keyword evidence="12" id="KW-0472">Membrane</keyword>
<keyword evidence="15" id="KW-1185">Reference proteome</keyword>
<keyword evidence="8" id="KW-1133">Transmembrane helix</keyword>
<dbReference type="GO" id="GO:0004497">
    <property type="term" value="F:monooxygenase activity"/>
    <property type="evidence" value="ECO:0007669"/>
    <property type="project" value="UniProtKB-KW"/>
</dbReference>
<keyword evidence="9" id="KW-0560">Oxidoreductase</keyword>
<protein>
    <recommendedName>
        <fullName evidence="16">Cytochrome P450</fullName>
    </recommendedName>
</protein>
<evidence type="ECO:0000313" key="15">
    <source>
        <dbReference type="Proteomes" id="UP000559027"/>
    </source>
</evidence>
<comment type="cofactor">
    <cofactor evidence="1 13">
        <name>heme</name>
        <dbReference type="ChEBI" id="CHEBI:30413"/>
    </cofactor>
</comment>
<dbReference type="Pfam" id="PF00067">
    <property type="entry name" value="p450"/>
    <property type="match status" value="1"/>
</dbReference>
<evidence type="ECO:0000256" key="4">
    <source>
        <dbReference type="ARBA" id="ARBA00010617"/>
    </source>
</evidence>
<sequence>MLFSKDITVFRGGSLWPTTIMNTLVQLLTPLAFTLGTFAVYKLARFVWREYISNPLGDFPGPPSPSWLYGNMRQIWDAENSVMHEGWVSEYGNTIRYRVFFGMSRLFTMDLKAVNHVLMNSQTYQKPAQSRFFLSRVLGDGVLVTEGSKHREQRKVMNPAFGASQIRELTETFVEKALELRDVWAADIKKQTQAERSQAKINVLTGLSKMTLDVIGLAGFDYKFNSLSGEKNELNEAFNTIFSTRPAMSFLLILRGMLGSFGVLIPVAGDKAGREARATMDRIGSKLLNESKAALARASTEKDERFRRRDLLSILLKANMSTDVPENQRMSDQDVLAQVPTFLVAGHETTSNATTWALYALSLRPDIQTKLRDELFTIQSDNPTMDELNSLPYLDAVVRETLRIHAPVPSTIRVAVKDDVVPLGTPFVDKKGKVRDSILVRKGQTLFIPILAINRSEELWGADGREFKPERWESLPEAASAVPGVWGNMLTFIGGPRACIGYRFSLVEMKALLFTLVRAFEFELAVPASEIGKKSSVVQRPVLINDPKAGNQMPLLIKPFVRVD</sequence>
<proteinExistence type="inferred from homology"/>
<comment type="caution">
    <text evidence="14">The sequence shown here is derived from an EMBL/GenBank/DDBJ whole genome shotgun (WGS) entry which is preliminary data.</text>
</comment>
<evidence type="ECO:0008006" key="16">
    <source>
        <dbReference type="Google" id="ProtNLM"/>
    </source>
</evidence>
<dbReference type="GO" id="GO:0016020">
    <property type="term" value="C:membrane"/>
    <property type="evidence" value="ECO:0007669"/>
    <property type="project" value="UniProtKB-SubCell"/>
</dbReference>
<dbReference type="InterPro" id="IPR050121">
    <property type="entry name" value="Cytochrome_P450_monoxygenase"/>
</dbReference>
<dbReference type="GO" id="GO:0016705">
    <property type="term" value="F:oxidoreductase activity, acting on paired donors, with incorporation or reduction of molecular oxygen"/>
    <property type="evidence" value="ECO:0007669"/>
    <property type="project" value="InterPro"/>
</dbReference>
<name>A0A8H5CXY4_9AGAR</name>
<evidence type="ECO:0000256" key="2">
    <source>
        <dbReference type="ARBA" id="ARBA00004370"/>
    </source>
</evidence>
<dbReference type="OrthoDB" id="1470350at2759"/>
<evidence type="ECO:0000256" key="6">
    <source>
        <dbReference type="ARBA" id="ARBA00022692"/>
    </source>
</evidence>
<keyword evidence="5 13" id="KW-0349">Heme</keyword>
<dbReference type="GO" id="GO:0005506">
    <property type="term" value="F:iron ion binding"/>
    <property type="evidence" value="ECO:0007669"/>
    <property type="project" value="InterPro"/>
</dbReference>
<dbReference type="InterPro" id="IPR002403">
    <property type="entry name" value="Cyt_P450_E_grp-IV"/>
</dbReference>
<keyword evidence="10 13" id="KW-0408">Iron</keyword>
<dbReference type="AlphaFoldDB" id="A0A8H5CXY4"/>
<comment type="pathway">
    <text evidence="3">Secondary metabolite biosynthesis; terpenoid biosynthesis.</text>
</comment>